<feature type="transmembrane region" description="Helical" evidence="3">
    <location>
        <begin position="6"/>
        <end position="26"/>
    </location>
</feature>
<dbReference type="Pfam" id="PF22790">
    <property type="entry name" value="YkoP"/>
    <property type="match status" value="1"/>
</dbReference>
<evidence type="ECO:0000313" key="5">
    <source>
        <dbReference type="EMBL" id="MCE5171764.1"/>
    </source>
</evidence>
<keyword evidence="2" id="KW-0378">Hydrolase</keyword>
<keyword evidence="6" id="KW-1185">Reference proteome</keyword>
<dbReference type="InterPro" id="IPR054467">
    <property type="entry name" value="YkoP-like_dom"/>
</dbReference>
<accession>A0ABS8YKQ0</accession>
<evidence type="ECO:0000256" key="1">
    <source>
        <dbReference type="ARBA" id="ARBA00022723"/>
    </source>
</evidence>
<dbReference type="PROSITE" id="PS51677">
    <property type="entry name" value="NODB"/>
    <property type="match status" value="1"/>
</dbReference>
<protein>
    <submittedName>
        <fullName evidence="5">Polysaccharide deacetylase family protein</fullName>
    </submittedName>
</protein>
<sequence>MEFILLWGFYILTFYAFLPGIISRLFGFRVFQKGRSDRNLALTFDDGPDPVYTPQLLDLLKKYNAKATFFVVGIHAEKYPELLRRMHEEGHLIGIHNYVHKSNWLMRPKTVKRHISKTSDIIESVTGKRTTYYRPPWGIVNLFDYGNLGYLQIILWSVLFGDWRKKVGVDRLHKRMMKRCRGGEVLLLHDCGLTLGADREAPANMLAALERFLEEAASRDLHCVRIDELIRETDQERANNPSWLRHIIVRTWFLYERAFHLAFGLKTTNCDDPVFHFRVRPYHGKSMMLDDGVELKHDDLILELHFDNKRLYDIGRRSRTSMQLAIQMIRSVEKTLPELAEYVLDHPDLRVNVKALYGVSMLHRGPEQFGFTVRDLSNGLFSWMTKKYLRLLMKVIHPQGQRRLRQHAEQMVPKMMAMSVETLIERYGKTRNYAYESRTAERMILLDQGVENVPHPL</sequence>
<evidence type="ECO:0000256" key="2">
    <source>
        <dbReference type="ARBA" id="ARBA00022801"/>
    </source>
</evidence>
<keyword evidence="3" id="KW-1133">Transmembrane helix</keyword>
<organism evidence="5 6">
    <name type="scientific">Paenibacillus profundus</name>
    <dbReference type="NCBI Taxonomy" id="1173085"/>
    <lineage>
        <taxon>Bacteria</taxon>
        <taxon>Bacillati</taxon>
        <taxon>Bacillota</taxon>
        <taxon>Bacilli</taxon>
        <taxon>Bacillales</taxon>
        <taxon>Paenibacillaceae</taxon>
        <taxon>Paenibacillus</taxon>
    </lineage>
</organism>
<dbReference type="InterPro" id="IPR002509">
    <property type="entry name" value="NODB_dom"/>
</dbReference>
<evidence type="ECO:0000259" key="4">
    <source>
        <dbReference type="PROSITE" id="PS51677"/>
    </source>
</evidence>
<dbReference type="Pfam" id="PF01522">
    <property type="entry name" value="Polysacc_deac_1"/>
    <property type="match status" value="1"/>
</dbReference>
<dbReference type="CDD" id="cd10959">
    <property type="entry name" value="CE4_NodB_like_3"/>
    <property type="match status" value="1"/>
</dbReference>
<comment type="caution">
    <text evidence="5">The sequence shown here is derived from an EMBL/GenBank/DDBJ whole genome shotgun (WGS) entry which is preliminary data.</text>
</comment>
<dbReference type="InterPro" id="IPR011330">
    <property type="entry name" value="Glyco_hydro/deAcase_b/a-brl"/>
</dbReference>
<dbReference type="SUPFAM" id="SSF88713">
    <property type="entry name" value="Glycoside hydrolase/deacetylase"/>
    <property type="match status" value="1"/>
</dbReference>
<gene>
    <name evidence="5" type="ORF">LQV63_21020</name>
</gene>
<name>A0ABS8YKQ0_9BACL</name>
<evidence type="ECO:0000256" key="3">
    <source>
        <dbReference type="SAM" id="Phobius"/>
    </source>
</evidence>
<dbReference type="RefSeq" id="WP_233698133.1">
    <property type="nucleotide sequence ID" value="NZ_JAJNBZ010000020.1"/>
</dbReference>
<dbReference type="EMBL" id="JAJNBZ010000020">
    <property type="protein sequence ID" value="MCE5171764.1"/>
    <property type="molecule type" value="Genomic_DNA"/>
</dbReference>
<keyword evidence="3" id="KW-0812">Transmembrane</keyword>
<proteinExistence type="predicted"/>
<dbReference type="Proteomes" id="UP001199916">
    <property type="component" value="Unassembled WGS sequence"/>
</dbReference>
<dbReference type="PANTHER" id="PTHR10587:SF133">
    <property type="entry name" value="CHITIN DEACETYLASE 1-RELATED"/>
    <property type="match status" value="1"/>
</dbReference>
<evidence type="ECO:0000313" key="6">
    <source>
        <dbReference type="Proteomes" id="UP001199916"/>
    </source>
</evidence>
<dbReference type="InterPro" id="IPR050248">
    <property type="entry name" value="Polysacc_deacetylase_ArnD"/>
</dbReference>
<dbReference type="PANTHER" id="PTHR10587">
    <property type="entry name" value="GLYCOSYL TRANSFERASE-RELATED"/>
    <property type="match status" value="1"/>
</dbReference>
<dbReference type="Gene3D" id="3.20.20.370">
    <property type="entry name" value="Glycoside hydrolase/deacetylase"/>
    <property type="match status" value="1"/>
</dbReference>
<keyword evidence="1" id="KW-0479">Metal-binding</keyword>
<feature type="domain" description="NodB homology" evidence="4">
    <location>
        <begin position="38"/>
        <end position="224"/>
    </location>
</feature>
<keyword evidence="3" id="KW-0472">Membrane</keyword>
<reference evidence="5 6" key="1">
    <citation type="submission" date="2021-11" db="EMBL/GenBank/DDBJ databases">
        <title>Draft genome sequence of Paenibacillus profundus YoMME, a new Gram-positive bacteria with exoelectrogenic properties.</title>
        <authorList>
            <person name="Hubenova Y."/>
            <person name="Hubenova E."/>
            <person name="Manasiev Y."/>
            <person name="Peykov S."/>
            <person name="Mitov M."/>
        </authorList>
    </citation>
    <scope>NUCLEOTIDE SEQUENCE [LARGE SCALE GENOMIC DNA]</scope>
    <source>
        <strain evidence="5 6">YoMME</strain>
    </source>
</reference>